<dbReference type="AlphaFoldDB" id="A0A248JWK2"/>
<keyword evidence="3" id="KW-1185">Reference proteome</keyword>
<protein>
    <submittedName>
        <fullName evidence="2">Uncharacterized protein</fullName>
    </submittedName>
</protein>
<feature type="region of interest" description="Disordered" evidence="1">
    <location>
        <begin position="53"/>
        <end position="84"/>
    </location>
</feature>
<proteinExistence type="predicted"/>
<sequence length="130" mass="14089">MPAPWKAWRAAELDSIRRLIVNIDQHIAMTRRITLALAALLAAAPIAATALPAAAQGPACTRPDRPKLPPGKKSKGPEMEAAEKKVGDYTTKMTAYLKCLDKAKTDAMTEHKGVIEEWNGVIDAYKKNPG</sequence>
<dbReference type="KEGG" id="nao:Y958_19820"/>
<name>A0A248JWK2_9PROT</name>
<dbReference type="EMBL" id="CP022111">
    <property type="protein sequence ID" value="ASG23103.1"/>
    <property type="molecule type" value="Genomic_DNA"/>
</dbReference>
<evidence type="ECO:0000313" key="2">
    <source>
        <dbReference type="EMBL" id="ASG23103.1"/>
    </source>
</evidence>
<evidence type="ECO:0000256" key="1">
    <source>
        <dbReference type="SAM" id="MobiDB-lite"/>
    </source>
</evidence>
<reference evidence="2 3" key="1">
    <citation type="submission" date="2017-06" db="EMBL/GenBank/DDBJ databases">
        <title>Complete genome sequence of Nitrospirillum amazonense strain CBAmC, an endophytic nitrogen-fixing and plant growth-promoting bacterium, isolated from sugarcane.</title>
        <authorList>
            <person name="Schwab S."/>
            <person name="dos Santos Teixeira K.R."/>
            <person name="Simoes Araujo J.L."/>
            <person name="Soares Vidal M."/>
            <person name="Borges de Freitas H.R."/>
            <person name="Rivello Crivelaro A.L."/>
            <person name="Bueno de Camargo Nunes A."/>
            <person name="dos Santos C.M."/>
            <person name="Palmeira da Silva Rosa D."/>
            <person name="da Silva Padilha D."/>
            <person name="da Silva E."/>
            <person name="Araujo Terra L."/>
            <person name="Soares Mendes V."/>
            <person name="Farinelli L."/>
            <person name="Magalhaes Cruz L."/>
            <person name="Baldani J.I."/>
        </authorList>
    </citation>
    <scope>NUCLEOTIDE SEQUENCE [LARGE SCALE GENOMIC DNA]</scope>
    <source>
        <strain evidence="2 3">CBAmC</strain>
    </source>
</reference>
<organism evidence="2 3">
    <name type="scientific">Nitrospirillum viridazoti CBAmc</name>
    <dbReference type="NCBI Taxonomy" id="1441467"/>
    <lineage>
        <taxon>Bacteria</taxon>
        <taxon>Pseudomonadati</taxon>
        <taxon>Pseudomonadota</taxon>
        <taxon>Alphaproteobacteria</taxon>
        <taxon>Rhodospirillales</taxon>
        <taxon>Azospirillaceae</taxon>
        <taxon>Nitrospirillum</taxon>
        <taxon>Nitrospirillum viridazoti</taxon>
    </lineage>
</organism>
<feature type="compositionally biased region" description="Basic and acidic residues" evidence="1">
    <location>
        <begin position="75"/>
        <end position="84"/>
    </location>
</feature>
<dbReference type="Proteomes" id="UP000197153">
    <property type="component" value="Chromosome 2"/>
</dbReference>
<accession>A0A248JWK2</accession>
<gene>
    <name evidence="2" type="ORF">Y958_19820</name>
</gene>
<evidence type="ECO:0000313" key="3">
    <source>
        <dbReference type="Proteomes" id="UP000197153"/>
    </source>
</evidence>